<feature type="transmembrane region" description="Helical" evidence="1">
    <location>
        <begin position="130"/>
        <end position="146"/>
    </location>
</feature>
<evidence type="ECO:0000259" key="2">
    <source>
        <dbReference type="Pfam" id="PF09925"/>
    </source>
</evidence>
<dbReference type="AlphaFoldDB" id="A0A4Q0MC95"/>
<keyword evidence="1" id="KW-0812">Transmembrane</keyword>
<dbReference type="RefSeq" id="WP_128768712.1">
    <property type="nucleotide sequence ID" value="NZ_RXOC01000004.1"/>
</dbReference>
<feature type="transmembrane region" description="Helical" evidence="1">
    <location>
        <begin position="153"/>
        <end position="170"/>
    </location>
</feature>
<accession>A0A4Q0MC95</accession>
<feature type="transmembrane region" description="Helical" evidence="1">
    <location>
        <begin position="290"/>
        <end position="309"/>
    </location>
</feature>
<feature type="transmembrane region" description="Helical" evidence="1">
    <location>
        <begin position="75"/>
        <end position="94"/>
    </location>
</feature>
<gene>
    <name evidence="3" type="ORF">EKH83_07065</name>
</gene>
<feature type="transmembrane region" description="Helical" evidence="1">
    <location>
        <begin position="236"/>
        <end position="253"/>
    </location>
</feature>
<feature type="domain" description="DUF2157" evidence="2">
    <location>
        <begin position="43"/>
        <end position="154"/>
    </location>
</feature>
<proteinExistence type="predicted"/>
<dbReference type="InterPro" id="IPR018677">
    <property type="entry name" value="DUF2157"/>
</dbReference>
<keyword evidence="1" id="KW-0472">Membrane</keyword>
<protein>
    <submittedName>
        <fullName evidence="3">DUF2157 domain-containing protein</fullName>
    </submittedName>
</protein>
<feature type="transmembrane region" description="Helical" evidence="1">
    <location>
        <begin position="260"/>
        <end position="278"/>
    </location>
</feature>
<reference evidence="3 4" key="1">
    <citation type="submission" date="2018-12" db="EMBL/GenBank/DDBJ databases">
        <title>The Draft Genome Sequence of the Soil Bacterium Pedobacter tournemirensis R1.</title>
        <authorList>
            <person name="He J."/>
        </authorList>
    </citation>
    <scope>NUCLEOTIDE SEQUENCE [LARGE SCALE GENOMIC DNA]</scope>
    <source>
        <strain evidence="3 4">R1</strain>
    </source>
</reference>
<dbReference type="EMBL" id="RXOC01000004">
    <property type="protein sequence ID" value="RXF70406.1"/>
    <property type="molecule type" value="Genomic_DNA"/>
</dbReference>
<keyword evidence="1" id="KW-1133">Transmembrane helix</keyword>
<name>A0A4Q0MC95_9SPHI</name>
<sequence>MKLQSITRDVIHTISRYSNWKPAGIEQSFREHGVYADRAKWLRFIDVCLLCLGIVFMVAGIIFFFAYNWQDMHKFLKLGLIQALLIAAIALVLFSKFDAFIKNCILCGASFLTGALFSVYGQIYQTGANAYDFFLGWTVFITLWAVVSRFAPLWLLLISLVDITILLYANQVAGGWSAPLLFCILFVVNTACLLGFMCFKYRDTPRWFLKILAISSVCWSTISIVAGIGIQYTPVWWISLVIVALTYTGGIIYSLKSESIFYLLIIPLSVIIIISAFLVDTGDQDLTSMFFIVSAFIVSSITVLITQLIRLNKKWNGE</sequence>
<dbReference type="Pfam" id="PF09925">
    <property type="entry name" value="DUF2157"/>
    <property type="match status" value="1"/>
</dbReference>
<feature type="transmembrane region" description="Helical" evidence="1">
    <location>
        <begin position="176"/>
        <end position="199"/>
    </location>
</feature>
<feature type="transmembrane region" description="Helical" evidence="1">
    <location>
        <begin position="47"/>
        <end position="69"/>
    </location>
</feature>
<organism evidence="3 4">
    <name type="scientific">Arcticibacter tournemirensis</name>
    <dbReference type="NCBI Taxonomy" id="699437"/>
    <lineage>
        <taxon>Bacteria</taxon>
        <taxon>Pseudomonadati</taxon>
        <taxon>Bacteroidota</taxon>
        <taxon>Sphingobacteriia</taxon>
        <taxon>Sphingobacteriales</taxon>
        <taxon>Sphingobacteriaceae</taxon>
        <taxon>Arcticibacter</taxon>
    </lineage>
</organism>
<evidence type="ECO:0000313" key="3">
    <source>
        <dbReference type="EMBL" id="RXF70406.1"/>
    </source>
</evidence>
<feature type="transmembrane region" description="Helical" evidence="1">
    <location>
        <begin position="211"/>
        <end position="230"/>
    </location>
</feature>
<evidence type="ECO:0000256" key="1">
    <source>
        <dbReference type="SAM" id="Phobius"/>
    </source>
</evidence>
<evidence type="ECO:0000313" key="4">
    <source>
        <dbReference type="Proteomes" id="UP000290848"/>
    </source>
</evidence>
<comment type="caution">
    <text evidence="3">The sequence shown here is derived from an EMBL/GenBank/DDBJ whole genome shotgun (WGS) entry which is preliminary data.</text>
</comment>
<dbReference type="Proteomes" id="UP000290848">
    <property type="component" value="Unassembled WGS sequence"/>
</dbReference>
<feature type="transmembrane region" description="Helical" evidence="1">
    <location>
        <begin position="106"/>
        <end position="124"/>
    </location>
</feature>